<evidence type="ECO:0000313" key="3">
    <source>
        <dbReference type="Proteomes" id="UP000029121"/>
    </source>
</evidence>
<evidence type="ECO:0000313" key="2">
    <source>
        <dbReference type="EMBL" id="EOA31930.1"/>
    </source>
</evidence>
<feature type="region of interest" description="Disordered" evidence="1">
    <location>
        <begin position="140"/>
        <end position="168"/>
    </location>
</feature>
<reference evidence="3" key="1">
    <citation type="journal article" date="2013" name="Nat. Genet.">
        <title>The Capsella rubella genome and the genomic consequences of rapid mating system evolution.</title>
        <authorList>
            <person name="Slotte T."/>
            <person name="Hazzouri K.M."/>
            <person name="Agren J.A."/>
            <person name="Koenig D."/>
            <person name="Maumus F."/>
            <person name="Guo Y.L."/>
            <person name="Steige K."/>
            <person name="Platts A.E."/>
            <person name="Escobar J.S."/>
            <person name="Newman L.K."/>
            <person name="Wang W."/>
            <person name="Mandakova T."/>
            <person name="Vello E."/>
            <person name="Smith L.M."/>
            <person name="Henz S.R."/>
            <person name="Steffen J."/>
            <person name="Takuno S."/>
            <person name="Brandvain Y."/>
            <person name="Coop G."/>
            <person name="Andolfatto P."/>
            <person name="Hu T.T."/>
            <person name="Blanchette M."/>
            <person name="Clark R.M."/>
            <person name="Quesneville H."/>
            <person name="Nordborg M."/>
            <person name="Gaut B.S."/>
            <person name="Lysak M.A."/>
            <person name="Jenkins J."/>
            <person name="Grimwood J."/>
            <person name="Chapman J."/>
            <person name="Prochnik S."/>
            <person name="Shu S."/>
            <person name="Rokhsar D."/>
            <person name="Schmutz J."/>
            <person name="Weigel D."/>
            <person name="Wright S.I."/>
        </authorList>
    </citation>
    <scope>NUCLEOTIDE SEQUENCE [LARGE SCALE GENOMIC DNA]</scope>
    <source>
        <strain evidence="3">cv. Monte Gargano</strain>
    </source>
</reference>
<dbReference type="AlphaFoldDB" id="R0I209"/>
<dbReference type="STRING" id="81985.R0I209"/>
<accession>R0I209</accession>
<keyword evidence="3" id="KW-1185">Reference proteome</keyword>
<proteinExistence type="predicted"/>
<organism evidence="2 3">
    <name type="scientific">Capsella rubella</name>
    <dbReference type="NCBI Taxonomy" id="81985"/>
    <lineage>
        <taxon>Eukaryota</taxon>
        <taxon>Viridiplantae</taxon>
        <taxon>Streptophyta</taxon>
        <taxon>Embryophyta</taxon>
        <taxon>Tracheophyta</taxon>
        <taxon>Spermatophyta</taxon>
        <taxon>Magnoliopsida</taxon>
        <taxon>eudicotyledons</taxon>
        <taxon>Gunneridae</taxon>
        <taxon>Pentapetalae</taxon>
        <taxon>rosids</taxon>
        <taxon>malvids</taxon>
        <taxon>Brassicales</taxon>
        <taxon>Brassicaceae</taxon>
        <taxon>Camelineae</taxon>
        <taxon>Capsella</taxon>
    </lineage>
</organism>
<name>R0I209_9BRAS</name>
<sequence length="168" mass="19073">MGNFQKRREWEEKNSIFTVKKIGNMQQGKEQTGLRSPVIEKLPEKIEVFHKNNNIADRDDNTSCSDETTTTSMESNYINFDYDNIIKQHVSCFSNLSHNQINGNQSSLVSKNSNSLYNASSDQMVLRTLLNQLTKNVEKSQSYREGSSSESHLRTLASQATYGITDHG</sequence>
<dbReference type="Proteomes" id="UP000029121">
    <property type="component" value="Unassembled WGS sequence"/>
</dbReference>
<evidence type="ECO:0000256" key="1">
    <source>
        <dbReference type="SAM" id="MobiDB-lite"/>
    </source>
</evidence>
<dbReference type="EMBL" id="KB870807">
    <property type="protein sequence ID" value="EOA31930.1"/>
    <property type="molecule type" value="Genomic_DNA"/>
</dbReference>
<protein>
    <submittedName>
        <fullName evidence="2">Uncharacterized protein</fullName>
    </submittedName>
</protein>
<gene>
    <name evidence="2" type="ORF">CARUB_v10015169mg</name>
</gene>